<sequence>VFNEIIEKIDQLLGPTIIESLTNNYTEVFIFIILCSVYVCSTLWLYGDAATRDMGTKGVVLPLVFVIAAALALMMGVYAVIVWPIGYIGWFILRPKSSHVITE</sequence>
<dbReference type="EMBL" id="UINC01118108">
    <property type="protein sequence ID" value="SVC91007.1"/>
    <property type="molecule type" value="Genomic_DNA"/>
</dbReference>
<gene>
    <name evidence="2" type="ORF">METZ01_LOCUS343861</name>
</gene>
<feature type="non-terminal residue" evidence="2">
    <location>
        <position position="1"/>
    </location>
</feature>
<name>A0A382R194_9ZZZZ</name>
<accession>A0A382R194</accession>
<feature type="transmembrane region" description="Helical" evidence="1">
    <location>
        <begin position="28"/>
        <end position="47"/>
    </location>
</feature>
<keyword evidence="1" id="KW-0472">Membrane</keyword>
<evidence type="ECO:0000256" key="1">
    <source>
        <dbReference type="SAM" id="Phobius"/>
    </source>
</evidence>
<protein>
    <submittedName>
        <fullName evidence="2">Uncharacterized protein</fullName>
    </submittedName>
</protein>
<keyword evidence="1" id="KW-0812">Transmembrane</keyword>
<organism evidence="2">
    <name type="scientific">marine metagenome</name>
    <dbReference type="NCBI Taxonomy" id="408172"/>
    <lineage>
        <taxon>unclassified sequences</taxon>
        <taxon>metagenomes</taxon>
        <taxon>ecological metagenomes</taxon>
    </lineage>
</organism>
<reference evidence="2" key="1">
    <citation type="submission" date="2018-05" db="EMBL/GenBank/DDBJ databases">
        <authorList>
            <person name="Lanie J.A."/>
            <person name="Ng W.-L."/>
            <person name="Kazmierczak K.M."/>
            <person name="Andrzejewski T.M."/>
            <person name="Davidsen T.M."/>
            <person name="Wayne K.J."/>
            <person name="Tettelin H."/>
            <person name="Glass J.I."/>
            <person name="Rusch D."/>
            <person name="Podicherti R."/>
            <person name="Tsui H.-C.T."/>
            <person name="Winkler M.E."/>
        </authorList>
    </citation>
    <scope>NUCLEOTIDE SEQUENCE</scope>
</reference>
<proteinExistence type="predicted"/>
<evidence type="ECO:0000313" key="2">
    <source>
        <dbReference type="EMBL" id="SVC91007.1"/>
    </source>
</evidence>
<feature type="transmembrane region" description="Helical" evidence="1">
    <location>
        <begin position="59"/>
        <end position="85"/>
    </location>
</feature>
<dbReference type="AlphaFoldDB" id="A0A382R194"/>
<keyword evidence="1" id="KW-1133">Transmembrane helix</keyword>